<feature type="region of interest" description="Disordered" evidence="1">
    <location>
        <begin position="31"/>
        <end position="52"/>
    </location>
</feature>
<organism evidence="2 3">
    <name type="scientific">Ramazzottius varieornatus</name>
    <name type="common">Water bear</name>
    <name type="synonym">Tardigrade</name>
    <dbReference type="NCBI Taxonomy" id="947166"/>
    <lineage>
        <taxon>Eukaryota</taxon>
        <taxon>Metazoa</taxon>
        <taxon>Ecdysozoa</taxon>
        <taxon>Tardigrada</taxon>
        <taxon>Eutardigrada</taxon>
        <taxon>Parachela</taxon>
        <taxon>Hypsibioidea</taxon>
        <taxon>Ramazzottiidae</taxon>
        <taxon>Ramazzottius</taxon>
    </lineage>
</organism>
<reference evidence="2 3" key="1">
    <citation type="journal article" date="2016" name="Nat. Commun.">
        <title>Extremotolerant tardigrade genome and improved radiotolerance of human cultured cells by tardigrade-unique protein.</title>
        <authorList>
            <person name="Hashimoto T."/>
            <person name="Horikawa D.D."/>
            <person name="Saito Y."/>
            <person name="Kuwahara H."/>
            <person name="Kozuka-Hata H."/>
            <person name="Shin-I T."/>
            <person name="Minakuchi Y."/>
            <person name="Ohishi K."/>
            <person name="Motoyama A."/>
            <person name="Aizu T."/>
            <person name="Enomoto A."/>
            <person name="Kondo K."/>
            <person name="Tanaka S."/>
            <person name="Hara Y."/>
            <person name="Koshikawa S."/>
            <person name="Sagara H."/>
            <person name="Miura T."/>
            <person name="Yokobori S."/>
            <person name="Miyagawa K."/>
            <person name="Suzuki Y."/>
            <person name="Kubo T."/>
            <person name="Oyama M."/>
            <person name="Kohara Y."/>
            <person name="Fujiyama A."/>
            <person name="Arakawa K."/>
            <person name="Katayama T."/>
            <person name="Toyoda A."/>
            <person name="Kunieda T."/>
        </authorList>
    </citation>
    <scope>NUCLEOTIDE SEQUENCE [LARGE SCALE GENOMIC DNA]</scope>
    <source>
        <strain evidence="2 3">YOKOZUNA-1</strain>
    </source>
</reference>
<evidence type="ECO:0000313" key="2">
    <source>
        <dbReference type="EMBL" id="GAV09189.1"/>
    </source>
</evidence>
<comment type="caution">
    <text evidence="2">The sequence shown here is derived from an EMBL/GenBank/DDBJ whole genome shotgun (WGS) entry which is preliminary data.</text>
</comment>
<sequence>MADLSKAGLRKCSHFLSGKERAWVNPWREWRSSSSSQPSCSISPSQAAPHKHGTSLCCRTLAQTFRDDGDTARLIGSTLGQTRQWTNSFKSVRGSFDLSYTRYGKPDFPSVFVGCPAAFLLVLNILYPRALTSGFDQCCFNISPILIVITTHRNTSGVKGCSQLQFQLDIQSS</sequence>
<keyword evidence="3" id="KW-1185">Reference proteome</keyword>
<evidence type="ECO:0000256" key="1">
    <source>
        <dbReference type="SAM" id="MobiDB-lite"/>
    </source>
</evidence>
<proteinExistence type="predicted"/>
<dbReference type="EMBL" id="BDGG01000021">
    <property type="protein sequence ID" value="GAV09189.1"/>
    <property type="molecule type" value="Genomic_DNA"/>
</dbReference>
<gene>
    <name evidence="2" type="primary">RvY_18769</name>
    <name evidence="2" type="synonym">RvY_18769.3</name>
    <name evidence="2" type="ORF">RvY_18769-3</name>
</gene>
<dbReference type="Proteomes" id="UP000186922">
    <property type="component" value="Unassembled WGS sequence"/>
</dbReference>
<name>A0A1D1WBQ3_RAMVA</name>
<evidence type="ECO:0000313" key="3">
    <source>
        <dbReference type="Proteomes" id="UP000186922"/>
    </source>
</evidence>
<protein>
    <submittedName>
        <fullName evidence="2">Uncharacterized protein</fullName>
    </submittedName>
</protein>
<accession>A0A1D1WBQ3</accession>
<dbReference type="AlphaFoldDB" id="A0A1D1WBQ3"/>
<feature type="compositionally biased region" description="Low complexity" evidence="1">
    <location>
        <begin position="32"/>
        <end position="46"/>
    </location>
</feature>